<feature type="transmembrane region" description="Helical" evidence="1">
    <location>
        <begin position="37"/>
        <end position="57"/>
    </location>
</feature>
<reference evidence="4" key="1">
    <citation type="submission" date="2017-01" db="EMBL/GenBank/DDBJ databases">
        <authorList>
            <person name="Varghese N."/>
            <person name="Submissions S."/>
        </authorList>
    </citation>
    <scope>NUCLEOTIDE SEQUENCE [LARGE SCALE GENOMIC DNA]</scope>
    <source>
        <strain evidence="4">DSM 19945</strain>
    </source>
</reference>
<evidence type="ECO:0000313" key="4">
    <source>
        <dbReference type="Proteomes" id="UP000186221"/>
    </source>
</evidence>
<evidence type="ECO:0000256" key="1">
    <source>
        <dbReference type="SAM" id="Phobius"/>
    </source>
</evidence>
<evidence type="ECO:0000259" key="2">
    <source>
        <dbReference type="Pfam" id="PF07331"/>
    </source>
</evidence>
<keyword evidence="1" id="KW-1133">Transmembrane helix</keyword>
<dbReference type="OrthoDB" id="5519430at2"/>
<dbReference type="Pfam" id="PF07331">
    <property type="entry name" value="TctB"/>
    <property type="match status" value="1"/>
</dbReference>
<dbReference type="STRING" id="453582.SAMN05421580_106136"/>
<feature type="transmembrane region" description="Helical" evidence="1">
    <location>
        <begin position="69"/>
        <end position="93"/>
    </location>
</feature>
<feature type="transmembrane region" description="Helical" evidence="1">
    <location>
        <begin position="113"/>
        <end position="137"/>
    </location>
</feature>
<dbReference type="RefSeq" id="WP_076484926.1">
    <property type="nucleotide sequence ID" value="NZ_FTOG01000006.1"/>
</dbReference>
<gene>
    <name evidence="3" type="ORF">SAMN05421580_106136</name>
</gene>
<proteinExistence type="predicted"/>
<feature type="transmembrane region" description="Helical" evidence="1">
    <location>
        <begin position="5"/>
        <end position="25"/>
    </location>
</feature>
<dbReference type="Proteomes" id="UP000186221">
    <property type="component" value="Unassembled WGS sequence"/>
</dbReference>
<name>A0A1N7MRG3_9RHOB</name>
<feature type="domain" description="DUF1468" evidence="2">
    <location>
        <begin position="5"/>
        <end position="136"/>
    </location>
</feature>
<evidence type="ECO:0000313" key="3">
    <source>
        <dbReference type="EMBL" id="SIS88716.1"/>
    </source>
</evidence>
<dbReference type="AlphaFoldDB" id="A0A1N7MRG3"/>
<dbReference type="InterPro" id="IPR009936">
    <property type="entry name" value="DUF1468"/>
</dbReference>
<dbReference type="EMBL" id="FTOG01000006">
    <property type="protein sequence ID" value="SIS88716.1"/>
    <property type="molecule type" value="Genomic_DNA"/>
</dbReference>
<keyword evidence="1" id="KW-0472">Membrane</keyword>
<accession>A0A1N7MRG3</accession>
<protein>
    <submittedName>
        <fullName evidence="3">Putative tricarboxylic transport membrane protein</fullName>
    </submittedName>
</protein>
<organism evidence="3 4">
    <name type="scientific">Rhodobacter aestuarii</name>
    <dbReference type="NCBI Taxonomy" id="453582"/>
    <lineage>
        <taxon>Bacteria</taxon>
        <taxon>Pseudomonadati</taxon>
        <taxon>Pseudomonadota</taxon>
        <taxon>Alphaproteobacteria</taxon>
        <taxon>Rhodobacterales</taxon>
        <taxon>Rhodobacter group</taxon>
        <taxon>Rhodobacter</taxon>
    </lineage>
</organism>
<sequence>MSDRIFGAFGLMLAIFFAWGTLQIQESFLSDTVGPKTFPLLIASLLGLSSFAILVRPGPEPVWPSLGRFVEILAAVVVMVLYVEALDILGFVFATTLATTYLSWRLQSPLWQAGLVGVGTAVGIYVIFHLLLGLSLARGPFGF</sequence>
<keyword evidence="4" id="KW-1185">Reference proteome</keyword>
<keyword evidence="1" id="KW-0812">Transmembrane</keyword>